<comment type="caution">
    <text evidence="4">The sequence shown here is derived from an EMBL/GenBank/DDBJ whole genome shotgun (WGS) entry which is preliminary data.</text>
</comment>
<dbReference type="AlphaFoldDB" id="A0AAN7SCI0"/>
<comment type="similarity">
    <text evidence="3">Belongs to the GatC family.</text>
</comment>
<protein>
    <recommendedName>
        <fullName evidence="3">Glutamyl-tRNA(Gln) amidotransferase subunit C, mitochondrial</fullName>
        <shortName evidence="3">Glu-AdT subunit C</shortName>
        <ecNumber evidence="3">6.3.5.-</ecNumber>
    </recommendedName>
</protein>
<comment type="subcellular location">
    <subcellularLocation>
        <location evidence="3">Mitochondrion</location>
    </subcellularLocation>
</comment>
<dbReference type="NCBIfam" id="TIGR00135">
    <property type="entry name" value="gatC"/>
    <property type="match status" value="1"/>
</dbReference>
<dbReference type="EC" id="6.3.5.-" evidence="3"/>
<evidence type="ECO:0000256" key="2">
    <source>
        <dbReference type="ARBA" id="ARBA00023128"/>
    </source>
</evidence>
<comment type="catalytic activity">
    <reaction evidence="3">
        <text>L-glutamyl-tRNA(Gln) + L-glutamine + ATP + H2O = L-glutaminyl-tRNA(Gln) + L-glutamate + ADP + phosphate + H(+)</text>
        <dbReference type="Rhea" id="RHEA:17521"/>
        <dbReference type="Rhea" id="RHEA-COMP:9681"/>
        <dbReference type="Rhea" id="RHEA-COMP:9684"/>
        <dbReference type="ChEBI" id="CHEBI:15377"/>
        <dbReference type="ChEBI" id="CHEBI:15378"/>
        <dbReference type="ChEBI" id="CHEBI:29985"/>
        <dbReference type="ChEBI" id="CHEBI:30616"/>
        <dbReference type="ChEBI" id="CHEBI:43474"/>
        <dbReference type="ChEBI" id="CHEBI:58359"/>
        <dbReference type="ChEBI" id="CHEBI:78520"/>
        <dbReference type="ChEBI" id="CHEBI:78521"/>
        <dbReference type="ChEBI" id="CHEBI:456216"/>
    </reaction>
</comment>
<evidence type="ECO:0000313" key="4">
    <source>
        <dbReference type="EMBL" id="KAK4874322.1"/>
    </source>
</evidence>
<dbReference type="Pfam" id="PF02686">
    <property type="entry name" value="GatC"/>
    <property type="match status" value="1"/>
</dbReference>
<gene>
    <name evidence="4" type="ORF">RN001_013682</name>
</gene>
<keyword evidence="3" id="KW-0648">Protein biosynthesis</keyword>
<keyword evidence="3" id="KW-0436">Ligase</keyword>
<keyword evidence="2 3" id="KW-0496">Mitochondrion</keyword>
<dbReference type="GO" id="GO:0050567">
    <property type="term" value="F:glutaminyl-tRNA synthase (glutamine-hydrolyzing) activity"/>
    <property type="evidence" value="ECO:0007669"/>
    <property type="project" value="UniProtKB-UniRule"/>
</dbReference>
<comment type="subunit">
    <text evidence="3">Subunit of the heterotrimeric GatCAB amidotransferase (AdT) complex, composed of A, B and C subunits.</text>
</comment>
<dbReference type="GO" id="GO:0030956">
    <property type="term" value="C:glutamyl-tRNA(Gln) amidotransferase complex"/>
    <property type="evidence" value="ECO:0007669"/>
    <property type="project" value="UniProtKB-UniRule"/>
</dbReference>
<evidence type="ECO:0000256" key="1">
    <source>
        <dbReference type="ARBA" id="ARBA00022741"/>
    </source>
</evidence>
<dbReference type="HAMAP" id="MF_00122">
    <property type="entry name" value="GatC"/>
    <property type="match status" value="1"/>
</dbReference>
<dbReference type="InterPro" id="IPR036113">
    <property type="entry name" value="Asp/Glu-ADT_sf_sub_c"/>
</dbReference>
<accession>A0AAN7SCI0</accession>
<evidence type="ECO:0000256" key="3">
    <source>
        <dbReference type="HAMAP-Rule" id="MF_03149"/>
    </source>
</evidence>
<keyword evidence="1 3" id="KW-0547">Nucleotide-binding</keyword>
<keyword evidence="5" id="KW-1185">Reference proteome</keyword>
<name>A0AAN7SCI0_9COLE</name>
<comment type="function">
    <text evidence="3">Allows the formation of correctly charged Gln-tRNA(Gln) through the transamidation of misacylated Glu-tRNA(Gln) in the mitochondria. The reaction takes place in the presence of glutamine and ATP through an activated gamma-phospho-Glu-tRNA(Gln).</text>
</comment>
<dbReference type="InterPro" id="IPR003837">
    <property type="entry name" value="GatC"/>
</dbReference>
<dbReference type="GO" id="GO:0005524">
    <property type="term" value="F:ATP binding"/>
    <property type="evidence" value="ECO:0007669"/>
    <property type="project" value="UniProtKB-KW"/>
</dbReference>
<proteinExistence type="inferred from homology"/>
<dbReference type="GO" id="GO:0032543">
    <property type="term" value="P:mitochondrial translation"/>
    <property type="evidence" value="ECO:0007669"/>
    <property type="project" value="UniProtKB-UniRule"/>
</dbReference>
<dbReference type="PANTHER" id="PTHR15004:SF0">
    <property type="entry name" value="GLUTAMYL-TRNA(GLN) AMIDOTRANSFERASE SUBUNIT C, MITOCHONDRIAL"/>
    <property type="match status" value="1"/>
</dbReference>
<dbReference type="EMBL" id="JARPUR010000006">
    <property type="protein sequence ID" value="KAK4874322.1"/>
    <property type="molecule type" value="Genomic_DNA"/>
</dbReference>
<keyword evidence="3" id="KW-0067">ATP-binding</keyword>
<reference evidence="5" key="1">
    <citation type="submission" date="2023-01" db="EMBL/GenBank/DDBJ databases">
        <title>Key to firefly adult light organ development and bioluminescence: homeobox transcription factors regulate luciferase expression and transportation to peroxisome.</title>
        <authorList>
            <person name="Fu X."/>
        </authorList>
    </citation>
    <scope>NUCLEOTIDE SEQUENCE [LARGE SCALE GENOMIC DNA]</scope>
</reference>
<sequence>MQYQMIFHCIKVNIRNNLRNFSTTPKEVLTKKRLVPLRPVSSKIDRSKLPARTKIDANTIEHLERLSLVDCANKQGIQTLEDAIAFADQILQVDTEGIEPLVTVLEDRPLQVRDDKVEEGNCIKEILSNAAVTEDKYFVAPPGNIPLEPRENLLHEEKDN</sequence>
<dbReference type="PANTHER" id="PTHR15004">
    <property type="entry name" value="GLUTAMYL-TRNA(GLN) AMIDOTRANSFERASE SUBUNIT C, MITOCHONDRIAL"/>
    <property type="match status" value="1"/>
</dbReference>
<dbReference type="SUPFAM" id="SSF141000">
    <property type="entry name" value="Glu-tRNAGln amidotransferase C subunit"/>
    <property type="match status" value="1"/>
</dbReference>
<dbReference type="GO" id="GO:0070681">
    <property type="term" value="P:glutaminyl-tRNAGln biosynthesis via transamidation"/>
    <property type="evidence" value="ECO:0007669"/>
    <property type="project" value="UniProtKB-UniRule"/>
</dbReference>
<evidence type="ECO:0000313" key="5">
    <source>
        <dbReference type="Proteomes" id="UP001353858"/>
    </source>
</evidence>
<dbReference type="GO" id="GO:0005739">
    <property type="term" value="C:mitochondrion"/>
    <property type="evidence" value="ECO:0007669"/>
    <property type="project" value="UniProtKB-SubCell"/>
</dbReference>
<dbReference type="GO" id="GO:0006450">
    <property type="term" value="P:regulation of translational fidelity"/>
    <property type="evidence" value="ECO:0007669"/>
    <property type="project" value="InterPro"/>
</dbReference>
<organism evidence="4 5">
    <name type="scientific">Aquatica leii</name>
    <dbReference type="NCBI Taxonomy" id="1421715"/>
    <lineage>
        <taxon>Eukaryota</taxon>
        <taxon>Metazoa</taxon>
        <taxon>Ecdysozoa</taxon>
        <taxon>Arthropoda</taxon>
        <taxon>Hexapoda</taxon>
        <taxon>Insecta</taxon>
        <taxon>Pterygota</taxon>
        <taxon>Neoptera</taxon>
        <taxon>Endopterygota</taxon>
        <taxon>Coleoptera</taxon>
        <taxon>Polyphaga</taxon>
        <taxon>Elateriformia</taxon>
        <taxon>Elateroidea</taxon>
        <taxon>Lampyridae</taxon>
        <taxon>Luciolinae</taxon>
        <taxon>Aquatica</taxon>
    </lineage>
</organism>
<dbReference type="Proteomes" id="UP001353858">
    <property type="component" value="Unassembled WGS sequence"/>
</dbReference>